<feature type="domain" description="DUF7373" evidence="2">
    <location>
        <begin position="59"/>
        <end position="244"/>
    </location>
</feature>
<protein>
    <recommendedName>
        <fullName evidence="6">Beta-lactamase family protein</fullName>
    </recommendedName>
</protein>
<dbReference type="RefSeq" id="WP_133733976.1">
    <property type="nucleotide sequence ID" value="NZ_SNXK01000002.1"/>
</dbReference>
<dbReference type="InterPro" id="IPR056463">
    <property type="entry name" value="DUF7373_C"/>
</dbReference>
<accession>A0A4R6PPI6</accession>
<dbReference type="Pfam" id="PF24088">
    <property type="entry name" value="DUF7373"/>
    <property type="match status" value="1"/>
</dbReference>
<gene>
    <name evidence="4" type="ORF">DFR75_102542</name>
</gene>
<feature type="chain" id="PRO_5039533506" description="Beta-lactamase family protein" evidence="1">
    <location>
        <begin position="23"/>
        <end position="401"/>
    </location>
</feature>
<sequence length="401" mass="43598">MRLKARLLALAAAGIVAATSCGSETAGTALPGMSVVDITKLELGAFSPEATAYRFDDFSTPADVRRLESKRMLNYIISPTDVNPEISKLVGVYTFATADDPFTLAVMPESYRPAMAENQLLAGAYVARTNDTPRSLEKILLFLLRFPTDQAAQKASEQMNDIARKDQTNVFTIDGHPSARASSKDWSAGIATVPMGPLLLIANYGGPKPNESQVKANLTKTLDLQLAKLADLKPTPFEDILDRPVDQDGIMRRAIPAAQDYSDPFSSNLDFSVYQPSGHLHYERHPVLLQQAFADAGVDLIGRRAGIVYRTKDLSSAFRLQNALVGLDKNDKEITGPPGLADARCIQLYEADPIRKYDLLCAVVRGRYVGVVVSRSKLGLTVDPALHERASAQYAVLANSE</sequence>
<evidence type="ECO:0008006" key="6">
    <source>
        <dbReference type="Google" id="ProtNLM"/>
    </source>
</evidence>
<comment type="caution">
    <text evidence="4">The sequence shown here is derived from an EMBL/GenBank/DDBJ whole genome shotgun (WGS) entry which is preliminary data.</text>
</comment>
<dbReference type="EMBL" id="SNXK01000002">
    <property type="protein sequence ID" value="TDP39823.1"/>
    <property type="molecule type" value="Genomic_DNA"/>
</dbReference>
<feature type="signal peptide" evidence="1">
    <location>
        <begin position="1"/>
        <end position="22"/>
    </location>
</feature>
<dbReference type="AlphaFoldDB" id="A0A4R6PPI6"/>
<evidence type="ECO:0000313" key="5">
    <source>
        <dbReference type="Proteomes" id="UP000295087"/>
    </source>
</evidence>
<dbReference type="Pfam" id="PF24092">
    <property type="entry name" value="DUF7373_C"/>
    <property type="match status" value="1"/>
</dbReference>
<feature type="domain" description="DUF7373" evidence="3">
    <location>
        <begin position="251"/>
        <end position="400"/>
    </location>
</feature>
<dbReference type="PROSITE" id="PS51257">
    <property type="entry name" value="PROKAR_LIPOPROTEIN"/>
    <property type="match status" value="1"/>
</dbReference>
<organism evidence="4 5">
    <name type="scientific">Nocardia ignorata</name>
    <dbReference type="NCBI Taxonomy" id="145285"/>
    <lineage>
        <taxon>Bacteria</taxon>
        <taxon>Bacillati</taxon>
        <taxon>Actinomycetota</taxon>
        <taxon>Actinomycetes</taxon>
        <taxon>Mycobacteriales</taxon>
        <taxon>Nocardiaceae</taxon>
        <taxon>Nocardia</taxon>
    </lineage>
</organism>
<keyword evidence="5" id="KW-1185">Reference proteome</keyword>
<proteinExistence type="predicted"/>
<evidence type="ECO:0000313" key="4">
    <source>
        <dbReference type="EMBL" id="TDP39823.1"/>
    </source>
</evidence>
<keyword evidence="1" id="KW-0732">Signal</keyword>
<dbReference type="Proteomes" id="UP000295087">
    <property type="component" value="Unassembled WGS sequence"/>
</dbReference>
<reference evidence="4 5" key="1">
    <citation type="submission" date="2019-03" db="EMBL/GenBank/DDBJ databases">
        <title>Genomic Encyclopedia of Type Strains, Phase IV (KMG-IV): sequencing the most valuable type-strain genomes for metagenomic binning, comparative biology and taxonomic classification.</title>
        <authorList>
            <person name="Goeker M."/>
        </authorList>
    </citation>
    <scope>NUCLEOTIDE SEQUENCE [LARGE SCALE GENOMIC DNA]</scope>
    <source>
        <strain evidence="4 5">DSM 44496</strain>
    </source>
</reference>
<evidence type="ECO:0000259" key="2">
    <source>
        <dbReference type="Pfam" id="PF24088"/>
    </source>
</evidence>
<evidence type="ECO:0000259" key="3">
    <source>
        <dbReference type="Pfam" id="PF24092"/>
    </source>
</evidence>
<name>A0A4R6PPI6_NOCIG</name>
<evidence type="ECO:0000256" key="1">
    <source>
        <dbReference type="SAM" id="SignalP"/>
    </source>
</evidence>
<dbReference type="InterPro" id="IPR055797">
    <property type="entry name" value="DUF7373"/>
</dbReference>